<name>A0A1Z4MVF0_9CYAN</name>
<organism evidence="1 2">
    <name type="scientific">Tolypothrix tenuis PCC 7101</name>
    <dbReference type="NCBI Taxonomy" id="231146"/>
    <lineage>
        <taxon>Bacteria</taxon>
        <taxon>Bacillati</taxon>
        <taxon>Cyanobacteriota</taxon>
        <taxon>Cyanophyceae</taxon>
        <taxon>Nostocales</taxon>
        <taxon>Tolypothrichaceae</taxon>
        <taxon>Tolypothrix</taxon>
    </lineage>
</organism>
<keyword evidence="2" id="KW-1185">Reference proteome</keyword>
<proteinExistence type="predicted"/>
<sequence length="108" mass="12180">MPPYLPGKVVVLFGTCPCTIRLPAAPRHEQLRLLRERIIVLSNNLVEEGLWEEHLSEAELDVVMSDVEIEPLLFPSFLNASSLCRVLDAVVQKIYGSLKINVLNTRKN</sequence>
<dbReference type="EMBL" id="AP018248">
    <property type="protein sequence ID" value="BAY97430.1"/>
    <property type="molecule type" value="Genomic_DNA"/>
</dbReference>
<accession>A0A1Z4MVF0</accession>
<dbReference type="RefSeq" id="WP_096574490.1">
    <property type="nucleotide sequence ID" value="NZ_CAWNJS010000001.1"/>
</dbReference>
<protein>
    <submittedName>
        <fullName evidence="1">Uncharacterized protein</fullName>
    </submittedName>
</protein>
<dbReference type="Proteomes" id="UP000218785">
    <property type="component" value="Chromosome"/>
</dbReference>
<dbReference type="KEGG" id="ttq:NIES37_13720"/>
<evidence type="ECO:0000313" key="1">
    <source>
        <dbReference type="EMBL" id="BAY97430.1"/>
    </source>
</evidence>
<dbReference type="AlphaFoldDB" id="A0A1Z4MVF0"/>
<gene>
    <name evidence="1" type="ORF">NIES37_13720</name>
</gene>
<evidence type="ECO:0000313" key="2">
    <source>
        <dbReference type="Proteomes" id="UP000218785"/>
    </source>
</evidence>
<reference evidence="1 2" key="1">
    <citation type="submission" date="2017-06" db="EMBL/GenBank/DDBJ databases">
        <title>Genome sequencing of cyanobaciteial culture collection at National Institute for Environmental Studies (NIES).</title>
        <authorList>
            <person name="Hirose Y."/>
            <person name="Shimura Y."/>
            <person name="Fujisawa T."/>
            <person name="Nakamura Y."/>
            <person name="Kawachi M."/>
        </authorList>
    </citation>
    <scope>NUCLEOTIDE SEQUENCE [LARGE SCALE GENOMIC DNA]</scope>
    <source>
        <strain evidence="1 2">NIES-37</strain>
    </source>
</reference>